<organism evidence="2 3">
    <name type="scientific">Effusibacillus lacus</name>
    <dbReference type="NCBI Taxonomy" id="1348429"/>
    <lineage>
        <taxon>Bacteria</taxon>
        <taxon>Bacillati</taxon>
        <taxon>Bacillota</taxon>
        <taxon>Bacilli</taxon>
        <taxon>Bacillales</taxon>
        <taxon>Alicyclobacillaceae</taxon>
        <taxon>Effusibacillus</taxon>
    </lineage>
</organism>
<evidence type="ECO:0000259" key="1">
    <source>
        <dbReference type="Pfam" id="PF10006"/>
    </source>
</evidence>
<feature type="domain" description="DUF2249" evidence="1">
    <location>
        <begin position="8"/>
        <end position="74"/>
    </location>
</feature>
<evidence type="ECO:0000313" key="3">
    <source>
        <dbReference type="Proteomes" id="UP000217785"/>
    </source>
</evidence>
<accession>A0A292YKA2</accession>
<protein>
    <submittedName>
        <fullName evidence="2">Glutamine synthetase</fullName>
    </submittedName>
</protein>
<evidence type="ECO:0000313" key="2">
    <source>
        <dbReference type="EMBL" id="GAX89183.1"/>
    </source>
</evidence>
<sequence>MERNIVDLDVRDILRAKQEPFDIIMKHVKELKENDCLQLHTTFEPAPLLKLMATKGFAHKIEQVEPEHFVVQFYREN</sequence>
<proteinExistence type="predicted"/>
<dbReference type="EMBL" id="BDUF01000015">
    <property type="protein sequence ID" value="GAX89183.1"/>
    <property type="molecule type" value="Genomic_DNA"/>
</dbReference>
<dbReference type="InterPro" id="IPR018720">
    <property type="entry name" value="DUF2249"/>
</dbReference>
<name>A0A292YKA2_9BACL</name>
<dbReference type="OrthoDB" id="30295at2"/>
<dbReference type="Pfam" id="PF10006">
    <property type="entry name" value="DUF2249"/>
    <property type="match status" value="1"/>
</dbReference>
<dbReference type="AlphaFoldDB" id="A0A292YKA2"/>
<comment type="caution">
    <text evidence="2">The sequence shown here is derived from an EMBL/GenBank/DDBJ whole genome shotgun (WGS) entry which is preliminary data.</text>
</comment>
<dbReference type="RefSeq" id="WP_096180873.1">
    <property type="nucleotide sequence ID" value="NZ_BDUF01000015.1"/>
</dbReference>
<dbReference type="Proteomes" id="UP000217785">
    <property type="component" value="Unassembled WGS sequence"/>
</dbReference>
<keyword evidence="3" id="KW-1185">Reference proteome</keyword>
<gene>
    <name evidence="2" type="ORF">EFBL_0801</name>
</gene>
<reference evidence="3" key="1">
    <citation type="submission" date="2017-07" db="EMBL/GenBank/DDBJ databases">
        <title>Draft genome sequence of Effusibacillus lacus strain skLN1.</title>
        <authorList>
            <person name="Watanabe M."/>
            <person name="Kojima H."/>
            <person name="Fukui M."/>
        </authorList>
    </citation>
    <scope>NUCLEOTIDE SEQUENCE [LARGE SCALE GENOMIC DNA]</scope>
    <source>
        <strain evidence="3">skLN1</strain>
    </source>
</reference>